<dbReference type="GO" id="GO:0030036">
    <property type="term" value="P:actin cytoskeleton organization"/>
    <property type="evidence" value="ECO:0007669"/>
    <property type="project" value="TreeGrafter"/>
</dbReference>
<accession>A0A225AKG8</accession>
<comment type="caution">
    <text evidence="2">The sequence shown here is derived from an EMBL/GenBank/DDBJ whole genome shotgun (WGS) entry which is preliminary data.</text>
</comment>
<name>A0A225AKG8_TALAT</name>
<dbReference type="PANTHER" id="PTHR12751">
    <property type="entry name" value="PHOSPHATASE AND ACTIN REGULATOR PHACTR"/>
    <property type="match status" value="1"/>
</dbReference>
<organism evidence="2 3">
    <name type="scientific">Talaromyces atroroseus</name>
    <dbReference type="NCBI Taxonomy" id="1441469"/>
    <lineage>
        <taxon>Eukaryota</taxon>
        <taxon>Fungi</taxon>
        <taxon>Dikarya</taxon>
        <taxon>Ascomycota</taxon>
        <taxon>Pezizomycotina</taxon>
        <taxon>Eurotiomycetes</taxon>
        <taxon>Eurotiomycetidae</taxon>
        <taxon>Eurotiales</taxon>
        <taxon>Trichocomaceae</taxon>
        <taxon>Talaromyces</taxon>
        <taxon>Talaromyces sect. Trachyspermi</taxon>
    </lineage>
</organism>
<dbReference type="GO" id="GO:0003779">
    <property type="term" value="F:actin binding"/>
    <property type="evidence" value="ECO:0007669"/>
    <property type="project" value="TreeGrafter"/>
</dbReference>
<feature type="compositionally biased region" description="Polar residues" evidence="1">
    <location>
        <begin position="332"/>
        <end position="355"/>
    </location>
</feature>
<feature type="region of interest" description="Disordered" evidence="1">
    <location>
        <begin position="599"/>
        <end position="645"/>
    </location>
</feature>
<dbReference type="AlphaFoldDB" id="A0A225AKG8"/>
<dbReference type="Proteomes" id="UP000214365">
    <property type="component" value="Unassembled WGS sequence"/>
</dbReference>
<feature type="region of interest" description="Disordered" evidence="1">
    <location>
        <begin position="20"/>
        <end position="40"/>
    </location>
</feature>
<feature type="compositionally biased region" description="Basic and acidic residues" evidence="1">
    <location>
        <begin position="196"/>
        <end position="208"/>
    </location>
</feature>
<feature type="compositionally biased region" description="Polar residues" evidence="1">
    <location>
        <begin position="83"/>
        <end position="115"/>
    </location>
</feature>
<feature type="region of interest" description="Disordered" evidence="1">
    <location>
        <begin position="534"/>
        <end position="560"/>
    </location>
</feature>
<feature type="compositionally biased region" description="Low complexity" evidence="1">
    <location>
        <begin position="120"/>
        <end position="141"/>
    </location>
</feature>
<feature type="compositionally biased region" description="Basic and acidic residues" evidence="1">
    <location>
        <begin position="631"/>
        <end position="645"/>
    </location>
</feature>
<feature type="compositionally biased region" description="Polar residues" evidence="1">
    <location>
        <begin position="619"/>
        <end position="630"/>
    </location>
</feature>
<feature type="region of interest" description="Disordered" evidence="1">
    <location>
        <begin position="83"/>
        <end position="398"/>
    </location>
</feature>
<evidence type="ECO:0000256" key="1">
    <source>
        <dbReference type="SAM" id="MobiDB-lite"/>
    </source>
</evidence>
<sequence length="738" mass="79067">MAALVQTIPQQNGTVTLLQSRPASSTSGQNSFVSASQVSQTHVGRRHAMSFNSYNGVNTSAAASRNSVAPYAFTSTPGLLAGTANSQQQRQMSWSQGRRDSLPSSTSTTQNSVPQHSHHFAAGSVSSSASSNSSSRPSYISQDDSILSSRRRTTDMTPRPLSTTSPHLNLSTSIPSSISSHSPSTSPSSSTTTKPLPDRYRRGKRTTEDNTPSTAQPAAPIPARSSSYDLSATTVTLPQPSRPSVVVHGRTPSADDSRLAKQPSPEIAKRYRRRSWANMDAFSQESPLDTSPLFAPLPDLKFTTPELSRPASSQSERNIPVETRHAEPKSLAPTSIDSKFSTNPSHQSSPLSNQVTSSPSPSPPSPASQATTQPPNSPAAQRLAEISKASGRKPGKSRLRRAFSFGSAAELRKVSAQNALGRLDGDQPEISSEELDPEQAAIAAQQEANGLGNSIYSHQLGSTDNLSISSTASSASIMLRKMGRGMKKSTRSLVGLFRPKSIHSMNSEPIVVEPSAPQVSVVNIEAERKIVTANPDPREQSGGGTVFPKIQTTKDKSKASAVVVEHNLHDTSSSRKSIVGGERERAEVLAAVKKGILKHSGSASPVGKPNDLAPPTLPESPNSSAPSTPEEQSHRGGHRRTDTVKIEGEDYFLTQGKYASESKSVPITPQPVVAKSIVFSPRIQFHETWPSGEYDRRGDTATCNKLTPLLAQQIKEELNTLKMEMEVHETSKIYTHFL</sequence>
<feature type="compositionally biased region" description="Polar residues" evidence="1">
    <location>
        <begin position="160"/>
        <end position="170"/>
    </location>
</feature>
<dbReference type="GeneID" id="31008474"/>
<protein>
    <recommendedName>
        <fullName evidence="4">Protein BNI4</fullName>
    </recommendedName>
</protein>
<feature type="compositionally biased region" description="Polar residues" evidence="1">
    <location>
        <begin position="224"/>
        <end position="239"/>
    </location>
</feature>
<reference evidence="2 3" key="1">
    <citation type="submission" date="2015-06" db="EMBL/GenBank/DDBJ databases">
        <title>Talaromyces atroroseus IBT 11181 draft genome.</title>
        <authorList>
            <person name="Rasmussen K.B."/>
            <person name="Rasmussen S."/>
            <person name="Petersen B."/>
            <person name="Sicheritz-Ponten T."/>
            <person name="Mortensen U.H."/>
            <person name="Thrane U."/>
        </authorList>
    </citation>
    <scope>NUCLEOTIDE SEQUENCE [LARGE SCALE GENOMIC DNA]</scope>
    <source>
        <strain evidence="2 3">IBT 11181</strain>
    </source>
</reference>
<gene>
    <name evidence="2" type="ORF">UA08_08718</name>
</gene>
<evidence type="ECO:0000313" key="2">
    <source>
        <dbReference type="EMBL" id="OKL56029.1"/>
    </source>
</evidence>
<dbReference type="STRING" id="1441469.A0A225AKG8"/>
<dbReference type="PANTHER" id="PTHR12751:SF18">
    <property type="entry name" value="PHOSPHATASE AND ACTIN REGULATOR 1"/>
    <property type="match status" value="1"/>
</dbReference>
<dbReference type="OrthoDB" id="5563016at2759"/>
<feature type="compositionally biased region" description="Low complexity" evidence="1">
    <location>
        <begin position="171"/>
        <end position="193"/>
    </location>
</feature>
<dbReference type="EMBL" id="LFMY01000016">
    <property type="protein sequence ID" value="OKL56029.1"/>
    <property type="molecule type" value="Genomic_DNA"/>
</dbReference>
<keyword evidence="3" id="KW-1185">Reference proteome</keyword>
<dbReference type="RefSeq" id="XP_020116150.1">
    <property type="nucleotide sequence ID" value="XM_020263613.1"/>
</dbReference>
<evidence type="ECO:0000313" key="3">
    <source>
        <dbReference type="Proteomes" id="UP000214365"/>
    </source>
</evidence>
<evidence type="ECO:0008006" key="4">
    <source>
        <dbReference type="Google" id="ProtNLM"/>
    </source>
</evidence>
<proteinExistence type="predicted"/>